<proteinExistence type="predicted"/>
<dbReference type="EMBL" id="CM047909">
    <property type="protein sequence ID" value="KAJ0080390.1"/>
    <property type="molecule type" value="Genomic_DNA"/>
</dbReference>
<dbReference type="Proteomes" id="UP001164250">
    <property type="component" value="Chromosome 13"/>
</dbReference>
<protein>
    <submittedName>
        <fullName evidence="1">Uncharacterized protein</fullName>
    </submittedName>
</protein>
<sequence>MEMGQTHEHHLGLGQQNHELGLGHPNDHDLALGQNQDQQEKDGQDYGNENELAMDETDHGDHELALESQDLDENLELAVDRHHEMAIELSAI</sequence>
<organism evidence="1 2">
    <name type="scientific">Pistacia atlantica</name>
    <dbReference type="NCBI Taxonomy" id="434234"/>
    <lineage>
        <taxon>Eukaryota</taxon>
        <taxon>Viridiplantae</taxon>
        <taxon>Streptophyta</taxon>
        <taxon>Embryophyta</taxon>
        <taxon>Tracheophyta</taxon>
        <taxon>Spermatophyta</taxon>
        <taxon>Magnoliopsida</taxon>
        <taxon>eudicotyledons</taxon>
        <taxon>Gunneridae</taxon>
        <taxon>Pentapetalae</taxon>
        <taxon>rosids</taxon>
        <taxon>malvids</taxon>
        <taxon>Sapindales</taxon>
        <taxon>Anacardiaceae</taxon>
        <taxon>Pistacia</taxon>
    </lineage>
</organism>
<reference evidence="2" key="1">
    <citation type="journal article" date="2023" name="G3 (Bethesda)">
        <title>Genome assembly and association tests identify interacting loci associated with vigor, precocity, and sex in interspecific pistachio rootstocks.</title>
        <authorList>
            <person name="Palmer W."/>
            <person name="Jacygrad E."/>
            <person name="Sagayaradj S."/>
            <person name="Cavanaugh K."/>
            <person name="Han R."/>
            <person name="Bertier L."/>
            <person name="Beede B."/>
            <person name="Kafkas S."/>
            <person name="Golino D."/>
            <person name="Preece J."/>
            <person name="Michelmore R."/>
        </authorList>
    </citation>
    <scope>NUCLEOTIDE SEQUENCE [LARGE SCALE GENOMIC DNA]</scope>
</reference>
<evidence type="ECO:0000313" key="2">
    <source>
        <dbReference type="Proteomes" id="UP001164250"/>
    </source>
</evidence>
<evidence type="ECO:0000313" key="1">
    <source>
        <dbReference type="EMBL" id="KAJ0080390.1"/>
    </source>
</evidence>
<keyword evidence="2" id="KW-1185">Reference proteome</keyword>
<gene>
    <name evidence="1" type="ORF">Patl1_23231</name>
</gene>
<comment type="caution">
    <text evidence="1">The sequence shown here is derived from an EMBL/GenBank/DDBJ whole genome shotgun (WGS) entry which is preliminary data.</text>
</comment>
<name>A0ACC0ZYT4_9ROSI</name>
<accession>A0ACC0ZYT4</accession>